<evidence type="ECO:0000313" key="2">
    <source>
        <dbReference type="Proteomes" id="UP000503349"/>
    </source>
</evidence>
<proteinExistence type="predicted"/>
<dbReference type="EMBL" id="CM015734">
    <property type="protein sequence ID" value="KAF3706211.1"/>
    <property type="molecule type" value="Genomic_DNA"/>
</dbReference>
<evidence type="ECO:0000313" key="1">
    <source>
        <dbReference type="EMBL" id="KAF3706211.1"/>
    </source>
</evidence>
<name>A0A6G1QU36_CHAAH</name>
<organism evidence="1 2">
    <name type="scientific">Channa argus</name>
    <name type="common">Northern snakehead</name>
    <name type="synonym">Ophicephalus argus</name>
    <dbReference type="NCBI Taxonomy" id="215402"/>
    <lineage>
        <taxon>Eukaryota</taxon>
        <taxon>Metazoa</taxon>
        <taxon>Chordata</taxon>
        <taxon>Craniata</taxon>
        <taxon>Vertebrata</taxon>
        <taxon>Euteleostomi</taxon>
        <taxon>Actinopterygii</taxon>
        <taxon>Neopterygii</taxon>
        <taxon>Teleostei</taxon>
        <taxon>Neoteleostei</taxon>
        <taxon>Acanthomorphata</taxon>
        <taxon>Anabantaria</taxon>
        <taxon>Anabantiformes</taxon>
        <taxon>Channoidei</taxon>
        <taxon>Channidae</taxon>
        <taxon>Channa</taxon>
    </lineage>
</organism>
<keyword evidence="2" id="KW-1185">Reference proteome</keyword>
<protein>
    <submittedName>
        <fullName evidence="1">Uncharacterized protein</fullName>
    </submittedName>
</protein>
<dbReference type="AlphaFoldDB" id="A0A6G1QU36"/>
<sequence length="216" mass="24228">MEPLDILFAPIVVTVLHLNIPHVSFGALAERPDAPEEARSTAAVKVELDYIIAWTTDKAHWAQVEGPKRVSGPCARESCFTRVIKKAQNDTNCKNMLNDPQGPKTNKNQCKRTKNRSKLKQTIAAVPRVWSRQPHDPEVAKHLVDDGQERLLFMTADVWVSPIDNDLCYSQQILGPTNSTVTKRNTAEPTRIIVVETVLGRHNESLLKVFLDGFIK</sequence>
<reference evidence="1 2" key="1">
    <citation type="submission" date="2019-02" db="EMBL/GenBank/DDBJ databases">
        <title>Opniocepnalus argus genome.</title>
        <authorList>
            <person name="Zhou C."/>
            <person name="Xiao S."/>
        </authorList>
    </citation>
    <scope>NUCLEOTIDE SEQUENCE [LARGE SCALE GENOMIC DNA]</scope>
    <source>
        <strain evidence="1">OARG1902GOOAL</strain>
        <tissue evidence="1">Muscle</tissue>
    </source>
</reference>
<accession>A0A6G1QU36</accession>
<dbReference type="Proteomes" id="UP000503349">
    <property type="component" value="Chromosome 23"/>
</dbReference>
<reference evidence="2" key="2">
    <citation type="submission" date="2019-02" db="EMBL/GenBank/DDBJ databases">
        <title>Opniocepnalus argus Var Kimnra genome.</title>
        <authorList>
            <person name="Zhou C."/>
            <person name="Xiao S."/>
        </authorList>
    </citation>
    <scope>NUCLEOTIDE SEQUENCE [LARGE SCALE GENOMIC DNA]</scope>
</reference>
<gene>
    <name evidence="1" type="ORF">EXN66_Car021903</name>
</gene>